<accession>A0ABD1CC93</accession>
<evidence type="ECO:0000256" key="3">
    <source>
        <dbReference type="ARBA" id="ARBA00023273"/>
    </source>
</evidence>
<dbReference type="PANTHER" id="PTHR31978:SF1">
    <property type="entry name" value="INTRAFLAGELLAR TRANSPORT PROTEIN 20 HOMOLOG"/>
    <property type="match status" value="1"/>
</dbReference>
<dbReference type="AlphaFoldDB" id="A0ABD1CC93"/>
<protein>
    <recommendedName>
        <fullName evidence="6">Intraflagellar transport 20</fullName>
    </recommendedName>
</protein>
<dbReference type="InterPro" id="IPR028172">
    <property type="entry name" value="FT20"/>
</dbReference>
<evidence type="ECO:0000313" key="5">
    <source>
        <dbReference type="Proteomes" id="UP001562425"/>
    </source>
</evidence>
<keyword evidence="3" id="KW-0966">Cell projection</keyword>
<evidence type="ECO:0000256" key="1">
    <source>
        <dbReference type="ARBA" id="ARBA00004138"/>
    </source>
</evidence>
<proteinExistence type="predicted"/>
<dbReference type="PANTHER" id="PTHR31978">
    <property type="entry name" value="INTRAFLAGELLAR TRANSPORT PROTEIN 20 HOMOLOG"/>
    <property type="match status" value="1"/>
</dbReference>
<reference evidence="4 5" key="1">
    <citation type="submission" date="2024-05" db="EMBL/GenBank/DDBJ databases">
        <title>Culex pipiens pipiens assembly and annotation.</title>
        <authorList>
            <person name="Alout H."/>
            <person name="Durand T."/>
        </authorList>
    </citation>
    <scope>NUCLEOTIDE SEQUENCE [LARGE SCALE GENOMIC DNA]</scope>
    <source>
        <strain evidence="4">HA-2024</strain>
        <tissue evidence="4">Whole body</tissue>
    </source>
</reference>
<dbReference type="EMBL" id="JBEHCU010013777">
    <property type="protein sequence ID" value="KAL1373979.1"/>
    <property type="molecule type" value="Genomic_DNA"/>
</dbReference>
<organism evidence="4 5">
    <name type="scientific">Culex pipiens pipiens</name>
    <name type="common">Northern house mosquito</name>
    <dbReference type="NCBI Taxonomy" id="38569"/>
    <lineage>
        <taxon>Eukaryota</taxon>
        <taxon>Metazoa</taxon>
        <taxon>Ecdysozoa</taxon>
        <taxon>Arthropoda</taxon>
        <taxon>Hexapoda</taxon>
        <taxon>Insecta</taxon>
        <taxon>Pterygota</taxon>
        <taxon>Neoptera</taxon>
        <taxon>Endopterygota</taxon>
        <taxon>Diptera</taxon>
        <taxon>Nematocera</taxon>
        <taxon>Culicoidea</taxon>
        <taxon>Culicidae</taxon>
        <taxon>Culicinae</taxon>
        <taxon>Culicini</taxon>
        <taxon>Culex</taxon>
        <taxon>Culex</taxon>
    </lineage>
</organism>
<comment type="caution">
    <text evidence="4">The sequence shown here is derived from an EMBL/GenBank/DDBJ whole genome shotgun (WGS) entry which is preliminary data.</text>
</comment>
<gene>
    <name evidence="4" type="ORF">pipiens_018341</name>
</gene>
<dbReference type="Proteomes" id="UP001562425">
    <property type="component" value="Unassembled WGS sequence"/>
</dbReference>
<dbReference type="GO" id="GO:0005929">
    <property type="term" value="C:cilium"/>
    <property type="evidence" value="ECO:0007669"/>
    <property type="project" value="UniProtKB-SubCell"/>
</dbReference>
<evidence type="ECO:0000256" key="2">
    <source>
        <dbReference type="ARBA" id="ARBA00023054"/>
    </source>
</evidence>
<keyword evidence="2" id="KW-0175">Coiled coil</keyword>
<dbReference type="Pfam" id="PF14931">
    <property type="entry name" value="IFT20"/>
    <property type="match status" value="1"/>
</dbReference>
<keyword evidence="5" id="KW-1185">Reference proteome</keyword>
<evidence type="ECO:0000313" key="4">
    <source>
        <dbReference type="EMBL" id="KAL1373979.1"/>
    </source>
</evidence>
<comment type="subcellular location">
    <subcellularLocation>
        <location evidence="1">Cell projection</location>
        <location evidence="1">Cilium</location>
    </subcellularLocation>
</comment>
<evidence type="ECO:0008006" key="6">
    <source>
        <dbReference type="Google" id="ProtNLM"/>
    </source>
</evidence>
<sequence length="113" mass="13287">MSEEFGKSGLYIDDLYTLRVIDPELGEFRGIIERFAGIVEGFAAEVDQEKMRAVGVQNLLKTFSKQRESEQQQIQSEIIEKMVELDKLKIEYQYLQRIESEQQEVVDNFYQNQ</sequence>
<name>A0ABD1CC93_CULPP</name>